<sequence length="29" mass="3134">LIIGKGLTFFIILPVGKLTQYGPSLCLVE</sequence>
<evidence type="ECO:0000313" key="1">
    <source>
        <dbReference type="EMBL" id="GAI10978.1"/>
    </source>
</evidence>
<organism evidence="1">
    <name type="scientific">marine sediment metagenome</name>
    <dbReference type="NCBI Taxonomy" id="412755"/>
    <lineage>
        <taxon>unclassified sequences</taxon>
        <taxon>metagenomes</taxon>
        <taxon>ecological metagenomes</taxon>
    </lineage>
</organism>
<comment type="caution">
    <text evidence="1">The sequence shown here is derived from an EMBL/GenBank/DDBJ whole genome shotgun (WGS) entry which is preliminary data.</text>
</comment>
<gene>
    <name evidence="1" type="ORF">S06H3_08739</name>
</gene>
<protein>
    <submittedName>
        <fullName evidence="1">Uncharacterized protein</fullName>
    </submittedName>
</protein>
<feature type="non-terminal residue" evidence="1">
    <location>
        <position position="1"/>
    </location>
</feature>
<reference evidence="1" key="1">
    <citation type="journal article" date="2014" name="Front. Microbiol.">
        <title>High frequency of phylogenetically diverse reductive dehalogenase-homologous genes in deep subseafloor sedimentary metagenomes.</title>
        <authorList>
            <person name="Kawai M."/>
            <person name="Futagami T."/>
            <person name="Toyoda A."/>
            <person name="Takaki Y."/>
            <person name="Nishi S."/>
            <person name="Hori S."/>
            <person name="Arai W."/>
            <person name="Tsubouchi T."/>
            <person name="Morono Y."/>
            <person name="Uchiyama I."/>
            <person name="Ito T."/>
            <person name="Fujiyama A."/>
            <person name="Inagaki F."/>
            <person name="Takami H."/>
        </authorList>
    </citation>
    <scope>NUCLEOTIDE SEQUENCE</scope>
    <source>
        <strain evidence="1">Expedition CK06-06</strain>
    </source>
</reference>
<dbReference type="EMBL" id="BARV01003733">
    <property type="protein sequence ID" value="GAI10978.1"/>
    <property type="molecule type" value="Genomic_DNA"/>
</dbReference>
<proteinExistence type="predicted"/>
<name>X1KWC8_9ZZZZ</name>
<accession>X1KWC8</accession>
<dbReference type="AlphaFoldDB" id="X1KWC8"/>